<evidence type="ECO:0000256" key="4">
    <source>
        <dbReference type="ARBA" id="ARBA00023136"/>
    </source>
</evidence>
<dbReference type="GO" id="GO:0016020">
    <property type="term" value="C:membrane"/>
    <property type="evidence" value="ECO:0007669"/>
    <property type="project" value="UniProtKB-SubCell"/>
</dbReference>
<dbReference type="InterPro" id="IPR052337">
    <property type="entry name" value="SAT4-like"/>
</dbReference>
<dbReference type="PANTHER" id="PTHR33048">
    <property type="entry name" value="PTH11-LIKE INTEGRAL MEMBRANE PROTEIN (AFU_ORTHOLOGUE AFUA_5G11245)"/>
    <property type="match status" value="1"/>
</dbReference>
<feature type="domain" description="Rhodopsin" evidence="8">
    <location>
        <begin position="30"/>
        <end position="265"/>
    </location>
</feature>
<feature type="transmembrane region" description="Helical" evidence="7">
    <location>
        <begin position="201"/>
        <end position="225"/>
    </location>
</feature>
<comment type="caution">
    <text evidence="9">The sequence shown here is derived from an EMBL/GenBank/DDBJ whole genome shotgun (WGS) entry which is preliminary data.</text>
</comment>
<dbReference type="Proteomes" id="UP001280581">
    <property type="component" value="Unassembled WGS sequence"/>
</dbReference>
<name>A0AAN6LNT2_9PLEO</name>
<reference evidence="9 10" key="1">
    <citation type="submission" date="2021-02" db="EMBL/GenBank/DDBJ databases">
        <title>Genome assembly of Pseudopithomyces chartarum.</title>
        <authorList>
            <person name="Jauregui R."/>
            <person name="Singh J."/>
            <person name="Voisey C."/>
        </authorList>
    </citation>
    <scope>NUCLEOTIDE SEQUENCE [LARGE SCALE GENOMIC DNA]</scope>
    <source>
        <strain evidence="9 10">AGR01</strain>
    </source>
</reference>
<dbReference type="Pfam" id="PF20684">
    <property type="entry name" value="Fung_rhodopsin"/>
    <property type="match status" value="1"/>
</dbReference>
<evidence type="ECO:0000313" key="9">
    <source>
        <dbReference type="EMBL" id="KAK3201467.1"/>
    </source>
</evidence>
<dbReference type="EMBL" id="WVTA01000016">
    <property type="protein sequence ID" value="KAK3201467.1"/>
    <property type="molecule type" value="Genomic_DNA"/>
</dbReference>
<evidence type="ECO:0000259" key="8">
    <source>
        <dbReference type="Pfam" id="PF20684"/>
    </source>
</evidence>
<dbReference type="AlphaFoldDB" id="A0AAN6LNT2"/>
<evidence type="ECO:0000256" key="6">
    <source>
        <dbReference type="SAM" id="MobiDB-lite"/>
    </source>
</evidence>
<protein>
    <recommendedName>
        <fullName evidence="8">Rhodopsin domain-containing protein</fullName>
    </recommendedName>
</protein>
<feature type="transmembrane region" description="Helical" evidence="7">
    <location>
        <begin position="87"/>
        <end position="112"/>
    </location>
</feature>
<feature type="transmembrane region" description="Helical" evidence="7">
    <location>
        <begin position="12"/>
        <end position="34"/>
    </location>
</feature>
<dbReference type="PANTHER" id="PTHR33048:SF131">
    <property type="entry name" value="INTEGRAL MEMBRANE PROTEIN"/>
    <property type="match status" value="1"/>
</dbReference>
<evidence type="ECO:0000313" key="10">
    <source>
        <dbReference type="Proteomes" id="UP001280581"/>
    </source>
</evidence>
<keyword evidence="3 7" id="KW-1133">Transmembrane helix</keyword>
<feature type="transmembrane region" description="Helical" evidence="7">
    <location>
        <begin position="46"/>
        <end position="67"/>
    </location>
</feature>
<evidence type="ECO:0000256" key="5">
    <source>
        <dbReference type="ARBA" id="ARBA00038359"/>
    </source>
</evidence>
<keyword evidence="4 7" id="KW-0472">Membrane</keyword>
<gene>
    <name evidence="9" type="ORF">GRF29_185g1070297</name>
</gene>
<accession>A0AAN6LNT2</accession>
<feature type="region of interest" description="Disordered" evidence="6">
    <location>
        <begin position="279"/>
        <end position="318"/>
    </location>
</feature>
<keyword evidence="2 7" id="KW-0812">Transmembrane</keyword>
<feature type="transmembrane region" description="Helical" evidence="7">
    <location>
        <begin position="237"/>
        <end position="257"/>
    </location>
</feature>
<proteinExistence type="inferred from homology"/>
<evidence type="ECO:0000256" key="7">
    <source>
        <dbReference type="SAM" id="Phobius"/>
    </source>
</evidence>
<evidence type="ECO:0000256" key="1">
    <source>
        <dbReference type="ARBA" id="ARBA00004141"/>
    </source>
</evidence>
<sequence>MCNLSEASKSHLVFVTTCICYPIAVFFVLLRVFSKFMTNRVRMDDWVIVSSLLLAAMPIALILKMTFIGFGKHLWNLKEGQLTQNLLYFYIAWSTYIVVMGMLKCSLVLFYLDIFPTRRVRVMGYLVLGLIIVNTLVIFFLTIFNCWPVNAFWDRDLKGRCLDINAIAFANSASSIAHDIILFIFPMFCIRNLKMESHRKLAVGLMFAIGTFGCIASIIRLHSLFSFKATLDPTWDYIPVTIWTEIELACGYICVSLPSVRALMNKIFPGSIFASMNRSRHTTDTASPKDPPRNLPPARNYPKPPTRNRIPSACVSPA</sequence>
<organism evidence="9 10">
    <name type="scientific">Pseudopithomyces chartarum</name>
    <dbReference type="NCBI Taxonomy" id="1892770"/>
    <lineage>
        <taxon>Eukaryota</taxon>
        <taxon>Fungi</taxon>
        <taxon>Dikarya</taxon>
        <taxon>Ascomycota</taxon>
        <taxon>Pezizomycotina</taxon>
        <taxon>Dothideomycetes</taxon>
        <taxon>Pleosporomycetidae</taxon>
        <taxon>Pleosporales</taxon>
        <taxon>Massarineae</taxon>
        <taxon>Didymosphaeriaceae</taxon>
        <taxon>Pseudopithomyces</taxon>
    </lineage>
</organism>
<feature type="transmembrane region" description="Helical" evidence="7">
    <location>
        <begin position="164"/>
        <end position="189"/>
    </location>
</feature>
<comment type="subcellular location">
    <subcellularLocation>
        <location evidence="1">Membrane</location>
        <topology evidence="1">Multi-pass membrane protein</topology>
    </subcellularLocation>
</comment>
<evidence type="ECO:0000256" key="2">
    <source>
        <dbReference type="ARBA" id="ARBA00022692"/>
    </source>
</evidence>
<comment type="similarity">
    <text evidence="5">Belongs to the SAT4 family.</text>
</comment>
<dbReference type="InterPro" id="IPR049326">
    <property type="entry name" value="Rhodopsin_dom_fungi"/>
</dbReference>
<evidence type="ECO:0000256" key="3">
    <source>
        <dbReference type="ARBA" id="ARBA00022989"/>
    </source>
</evidence>
<keyword evidence="10" id="KW-1185">Reference proteome</keyword>
<feature type="transmembrane region" description="Helical" evidence="7">
    <location>
        <begin position="124"/>
        <end position="144"/>
    </location>
</feature>